<proteinExistence type="predicted"/>
<feature type="transmembrane region" description="Helical" evidence="1">
    <location>
        <begin position="12"/>
        <end position="32"/>
    </location>
</feature>
<evidence type="ECO:0000313" key="2">
    <source>
        <dbReference type="EMBL" id="ABX09249.1"/>
    </source>
</evidence>
<keyword evidence="1" id="KW-1133">Transmembrane helix</keyword>
<dbReference type="eggNOG" id="ENOG502ZQD5">
    <property type="taxonomic scope" value="Bacteria"/>
</dbReference>
<dbReference type="AlphaFoldDB" id="A9BBN7"/>
<gene>
    <name evidence="2" type="ordered locus">P9211_13181</name>
</gene>
<reference evidence="2 3" key="1">
    <citation type="journal article" date="2007" name="PLoS Genet.">
        <title>Patterns and implications of gene gain and loss in the evolution of Prochlorococcus.</title>
        <authorList>
            <person name="Kettler G.C."/>
            <person name="Martiny A.C."/>
            <person name="Huang K."/>
            <person name="Zucker J."/>
            <person name="Coleman M.L."/>
            <person name="Rodrigue S."/>
            <person name="Chen F."/>
            <person name="Lapidus A."/>
            <person name="Ferriera S."/>
            <person name="Johnson J."/>
            <person name="Steglich C."/>
            <person name="Church G.M."/>
            <person name="Richardson P."/>
            <person name="Chisholm S.W."/>
        </authorList>
    </citation>
    <scope>NUCLEOTIDE SEQUENCE [LARGE SCALE GENOMIC DNA]</scope>
    <source>
        <strain evidence="3">MIT 9211</strain>
    </source>
</reference>
<dbReference type="EMBL" id="CP000878">
    <property type="protein sequence ID" value="ABX09249.1"/>
    <property type="molecule type" value="Genomic_DNA"/>
</dbReference>
<keyword evidence="1" id="KW-0812">Transmembrane</keyword>
<evidence type="ECO:0008006" key="4">
    <source>
        <dbReference type="Google" id="ProtNLM"/>
    </source>
</evidence>
<dbReference type="STRING" id="93059.P9211_13181"/>
<sequence length="39" mass="4184">MEKNNANGTINVLLWGVFLLGGIGFFVVWGLANAYPSSL</sequence>
<keyword evidence="3" id="KW-1185">Reference proteome</keyword>
<evidence type="ECO:0000256" key="1">
    <source>
        <dbReference type="SAM" id="Phobius"/>
    </source>
</evidence>
<evidence type="ECO:0000313" key="3">
    <source>
        <dbReference type="Proteomes" id="UP000000788"/>
    </source>
</evidence>
<keyword evidence="1" id="KW-0472">Membrane</keyword>
<dbReference type="Proteomes" id="UP000000788">
    <property type="component" value="Chromosome"/>
</dbReference>
<name>A9BBN7_PROM4</name>
<dbReference type="HOGENOM" id="CLU_220318_0_0_3"/>
<accession>A9BBN7</accession>
<dbReference type="KEGG" id="pmj:P9211_13181"/>
<protein>
    <recommendedName>
        <fullName evidence="4">NADH dehydrogenase subunit NdhQ</fullName>
    </recommendedName>
</protein>
<organism evidence="2 3">
    <name type="scientific">Prochlorococcus marinus (strain MIT 9211)</name>
    <dbReference type="NCBI Taxonomy" id="93059"/>
    <lineage>
        <taxon>Bacteria</taxon>
        <taxon>Bacillati</taxon>
        <taxon>Cyanobacteriota</taxon>
        <taxon>Cyanophyceae</taxon>
        <taxon>Synechococcales</taxon>
        <taxon>Prochlorococcaceae</taxon>
        <taxon>Prochlorococcus</taxon>
    </lineage>
</organism>